<dbReference type="OrthoDB" id="10437865at2759"/>
<evidence type="ECO:0000313" key="2">
    <source>
        <dbReference type="EMBL" id="EPS45791.1"/>
    </source>
</evidence>
<evidence type="ECO:0000313" key="3">
    <source>
        <dbReference type="Proteomes" id="UP000015100"/>
    </source>
</evidence>
<dbReference type="Proteomes" id="UP000015100">
    <property type="component" value="Unassembled WGS sequence"/>
</dbReference>
<feature type="region of interest" description="Disordered" evidence="1">
    <location>
        <begin position="207"/>
        <end position="257"/>
    </location>
</feature>
<evidence type="ECO:0000256" key="1">
    <source>
        <dbReference type="SAM" id="MobiDB-lite"/>
    </source>
</evidence>
<protein>
    <submittedName>
        <fullName evidence="2">Uncharacterized protein</fullName>
    </submittedName>
</protein>
<dbReference type="AlphaFoldDB" id="S8AXU8"/>
<dbReference type="InterPro" id="IPR011990">
    <property type="entry name" value="TPR-like_helical_dom_sf"/>
</dbReference>
<dbReference type="SUPFAM" id="SSF48452">
    <property type="entry name" value="TPR-like"/>
    <property type="match status" value="1"/>
</dbReference>
<name>S8AXU8_DACHA</name>
<accession>S8AXU8</accession>
<dbReference type="EMBL" id="AQGS01000003">
    <property type="protein sequence ID" value="EPS45791.1"/>
    <property type="molecule type" value="Genomic_DNA"/>
</dbReference>
<reference evidence="2 3" key="1">
    <citation type="journal article" date="2013" name="PLoS Genet.">
        <title>Genomic mechanisms accounting for the adaptation to parasitism in nematode-trapping fungi.</title>
        <authorList>
            <person name="Meerupati T."/>
            <person name="Andersson K.M."/>
            <person name="Friman E."/>
            <person name="Kumar D."/>
            <person name="Tunlid A."/>
            <person name="Ahren D."/>
        </authorList>
    </citation>
    <scope>NUCLEOTIDE SEQUENCE [LARGE SCALE GENOMIC DNA]</scope>
    <source>
        <strain evidence="2 3">CBS 200.50</strain>
    </source>
</reference>
<keyword evidence="3" id="KW-1185">Reference proteome</keyword>
<reference evidence="3" key="2">
    <citation type="submission" date="2013-04" db="EMBL/GenBank/DDBJ databases">
        <title>Genomic mechanisms accounting for the adaptation to parasitism in nematode-trapping fungi.</title>
        <authorList>
            <person name="Ahren D.G."/>
        </authorList>
    </citation>
    <scope>NUCLEOTIDE SEQUENCE [LARGE SCALE GENOMIC DNA]</scope>
    <source>
        <strain evidence="3">CBS 200.50</strain>
    </source>
</reference>
<dbReference type="Gene3D" id="1.25.40.10">
    <property type="entry name" value="Tetratricopeptide repeat domain"/>
    <property type="match status" value="1"/>
</dbReference>
<sequence length="294" mass="32424">MTNSEIEFRRQRAEFYHNAIPLATRNGDLDAVETAYDRLIQLARTDSTQTGGPTTDDAFDRVSTLNLALAGKRQVLGTWQTALDALDHVNEGFLDTHKDHAVSYWQIKALIYLGMNQIDSAEEASVRALDLAREVPDRAGEKGLNTGYLIMSIIMARKEDRMEAAFYKSLVKETGELDNAILERQWKEFDAINGDFGVKVASKRGYDGDSDGNSNWNVPSGAKPSKRPTNESRGSRGGETKGDGGITDPGFASRGTVLVRNPNPMAVLKWMTGVDYRIWIAKPSSKIIGGRVQP</sequence>
<gene>
    <name evidence="2" type="ORF">H072_164</name>
</gene>
<organism evidence="2 3">
    <name type="scientific">Dactylellina haptotyla (strain CBS 200.50)</name>
    <name type="common">Nematode-trapping fungus</name>
    <name type="synonym">Monacrosporium haptotylum</name>
    <dbReference type="NCBI Taxonomy" id="1284197"/>
    <lineage>
        <taxon>Eukaryota</taxon>
        <taxon>Fungi</taxon>
        <taxon>Dikarya</taxon>
        <taxon>Ascomycota</taxon>
        <taxon>Pezizomycotina</taxon>
        <taxon>Orbiliomycetes</taxon>
        <taxon>Orbiliales</taxon>
        <taxon>Orbiliaceae</taxon>
        <taxon>Dactylellina</taxon>
    </lineage>
</organism>
<comment type="caution">
    <text evidence="2">The sequence shown here is derived from an EMBL/GenBank/DDBJ whole genome shotgun (WGS) entry which is preliminary data.</text>
</comment>
<feature type="compositionally biased region" description="Basic and acidic residues" evidence="1">
    <location>
        <begin position="228"/>
        <end position="242"/>
    </location>
</feature>
<proteinExistence type="predicted"/>
<dbReference type="HOGENOM" id="CLU_946717_0_0_1"/>